<dbReference type="InterPro" id="IPR006110">
    <property type="entry name" value="Pol_omega/Rpo6/RPB6"/>
</dbReference>
<reference evidence="9" key="1">
    <citation type="submission" date="2017-02" db="EMBL/GenBank/DDBJ databases">
        <authorList>
            <person name="Regsiter A."/>
            <person name="William W."/>
        </authorList>
    </citation>
    <scope>NUCLEOTIDE SEQUENCE</scope>
    <source>
        <strain evidence="9">Bib</strain>
    </source>
</reference>
<dbReference type="EC" id="2.7.7.6" evidence="2"/>
<dbReference type="GO" id="GO:0003677">
    <property type="term" value="F:DNA binding"/>
    <property type="evidence" value="ECO:0007669"/>
    <property type="project" value="InterPro"/>
</dbReference>
<evidence type="ECO:0000256" key="3">
    <source>
        <dbReference type="ARBA" id="ARBA00013725"/>
    </source>
</evidence>
<keyword evidence="5" id="KW-0804">Transcription</keyword>
<evidence type="ECO:0000256" key="6">
    <source>
        <dbReference type="ARBA" id="ARBA00029924"/>
    </source>
</evidence>
<dbReference type="GO" id="GO:0000428">
    <property type="term" value="C:DNA-directed RNA polymerase complex"/>
    <property type="evidence" value="ECO:0007669"/>
    <property type="project" value="UniProtKB-KW"/>
</dbReference>
<evidence type="ECO:0000256" key="1">
    <source>
        <dbReference type="ARBA" id="ARBA00006711"/>
    </source>
</evidence>
<comment type="catalytic activity">
    <reaction evidence="8">
        <text>RNA(n) + a ribonucleoside 5'-triphosphate = RNA(n+1) + diphosphate</text>
        <dbReference type="Rhea" id="RHEA:21248"/>
        <dbReference type="Rhea" id="RHEA-COMP:14527"/>
        <dbReference type="Rhea" id="RHEA-COMP:17342"/>
        <dbReference type="ChEBI" id="CHEBI:33019"/>
        <dbReference type="ChEBI" id="CHEBI:61557"/>
        <dbReference type="ChEBI" id="CHEBI:140395"/>
        <dbReference type="EC" id="2.7.7.6"/>
    </reaction>
</comment>
<keyword evidence="9" id="KW-0808">Transferase</keyword>
<organism evidence="9">
    <name type="scientific">uncultured spirochete</name>
    <dbReference type="NCBI Taxonomy" id="156406"/>
    <lineage>
        <taxon>Bacteria</taxon>
        <taxon>Pseudomonadati</taxon>
        <taxon>Spirochaetota</taxon>
        <taxon>Spirochaetia</taxon>
        <taxon>Spirochaetales</taxon>
        <taxon>environmental samples</taxon>
    </lineage>
</organism>
<dbReference type="InterPro" id="IPR036161">
    <property type="entry name" value="RPB6/omega-like_sf"/>
</dbReference>
<gene>
    <name evidence="9" type="primary">rpoZ</name>
    <name evidence="9" type="ORF">SPIROBIBN47_140008</name>
</gene>
<accession>A0A3P3XFT2</accession>
<evidence type="ECO:0000256" key="2">
    <source>
        <dbReference type="ARBA" id="ARBA00012418"/>
    </source>
</evidence>
<dbReference type="SUPFAM" id="SSF63562">
    <property type="entry name" value="RPB6/omega subunit-like"/>
    <property type="match status" value="1"/>
</dbReference>
<dbReference type="Gene3D" id="3.90.940.10">
    <property type="match status" value="1"/>
</dbReference>
<name>A0A3P3XFT2_9SPIR</name>
<comment type="similarity">
    <text evidence="1">Belongs to the RNA polymerase subunit omega family.</text>
</comment>
<dbReference type="GO" id="GO:0006351">
    <property type="term" value="P:DNA-templated transcription"/>
    <property type="evidence" value="ECO:0007669"/>
    <property type="project" value="InterPro"/>
</dbReference>
<dbReference type="AlphaFoldDB" id="A0A3P3XFT2"/>
<sequence length="64" mass="6962">MIMPLEALINYSGNSYELAAAVSMRAYQLAVLQTPEVEKNNGKVVSMATQEILDKTIGYKLLAG</sequence>
<dbReference type="Pfam" id="PF01192">
    <property type="entry name" value="RNA_pol_Rpb6"/>
    <property type="match status" value="1"/>
</dbReference>
<evidence type="ECO:0000256" key="8">
    <source>
        <dbReference type="ARBA" id="ARBA00048552"/>
    </source>
</evidence>
<evidence type="ECO:0000256" key="5">
    <source>
        <dbReference type="ARBA" id="ARBA00023163"/>
    </source>
</evidence>
<keyword evidence="9" id="KW-0548">Nucleotidyltransferase</keyword>
<evidence type="ECO:0000256" key="7">
    <source>
        <dbReference type="ARBA" id="ARBA00030998"/>
    </source>
</evidence>
<proteinExistence type="inferred from homology"/>
<keyword evidence="4 9" id="KW-0240">DNA-directed RNA polymerase</keyword>
<evidence type="ECO:0000256" key="4">
    <source>
        <dbReference type="ARBA" id="ARBA00022478"/>
    </source>
</evidence>
<dbReference type="EMBL" id="FWDM01000006">
    <property type="protein sequence ID" value="SLM10386.1"/>
    <property type="molecule type" value="Genomic_DNA"/>
</dbReference>
<dbReference type="GO" id="GO:0003899">
    <property type="term" value="F:DNA-directed RNA polymerase activity"/>
    <property type="evidence" value="ECO:0007669"/>
    <property type="project" value="UniProtKB-EC"/>
</dbReference>
<dbReference type="SMART" id="SM01409">
    <property type="entry name" value="RNA_pol_Rpb6"/>
    <property type="match status" value="1"/>
</dbReference>
<protein>
    <recommendedName>
        <fullName evidence="3">DNA-directed RNA polymerase subunit omega</fullName>
        <ecNumber evidence="2">2.7.7.6</ecNumber>
    </recommendedName>
    <alternativeName>
        <fullName evidence="7">RNA polymerase omega subunit</fullName>
    </alternativeName>
    <alternativeName>
        <fullName evidence="6">Transcriptase subunit omega</fullName>
    </alternativeName>
</protein>
<evidence type="ECO:0000313" key="9">
    <source>
        <dbReference type="EMBL" id="SLM10386.1"/>
    </source>
</evidence>